<evidence type="ECO:0000256" key="10">
    <source>
        <dbReference type="SAM" id="MobiDB-lite"/>
    </source>
</evidence>
<feature type="domain" description="Rrn7/TAF1B C-terminal cyclin" evidence="13">
    <location>
        <begin position="226"/>
        <end position="347"/>
    </location>
</feature>
<feature type="region of interest" description="Disordered" evidence="10">
    <location>
        <begin position="121"/>
        <end position="154"/>
    </location>
</feature>
<evidence type="ECO:0000259" key="13">
    <source>
        <dbReference type="Pfam" id="PF20645"/>
    </source>
</evidence>
<keyword evidence="3" id="KW-0479">Metal-binding</keyword>
<evidence type="ECO:0000256" key="4">
    <source>
        <dbReference type="ARBA" id="ARBA00022771"/>
    </source>
</evidence>
<evidence type="ECO:0000256" key="9">
    <source>
        <dbReference type="ARBA" id="ARBA00023242"/>
    </source>
</evidence>
<evidence type="ECO:0000259" key="12">
    <source>
        <dbReference type="Pfam" id="PF20644"/>
    </source>
</evidence>
<evidence type="ECO:0000256" key="8">
    <source>
        <dbReference type="ARBA" id="ARBA00023163"/>
    </source>
</evidence>
<dbReference type="Pfam" id="PF11781">
    <property type="entry name" value="Zn_ribbon_RRN7"/>
    <property type="match status" value="1"/>
</dbReference>
<feature type="domain" description="Rrn7/TAF1B N-terminal cyclin" evidence="12">
    <location>
        <begin position="82"/>
        <end position="203"/>
    </location>
</feature>
<protein>
    <submittedName>
        <fullName evidence="14">Uncharacterized protein</fullName>
    </submittedName>
</protein>
<dbReference type="InterPro" id="IPR048540">
    <property type="entry name" value="Rrn7_cyclin_N"/>
</dbReference>
<sequence length="417" mass="47786">MKGPVCGIDNCRSRRYEDGGDGYRYCQQGHQQPGLMVMNEDREEDTAARELRLKKKDVDDDVTTVPKIFEGPKAHELYLECVQLILRHHIRFLVHDKGFPRELETVVKDLWALGLGQINTGEEPQEEVSDTENDDEAANSNEEDSAIKPKREVKSSNTPRIRHCVALCYLGFITLRLPVTPGDIHRWVTDEMLPYRKAGGLIPLNMRKRLPPNYIAILHPRPLRFNRFYRTLTDLQRSYSNDYGIAWPALNVPLLLHRYLKELALPLNIYDATRRLGKMIGYDFVPDPKNKRPEVHQLPEAQLVSCLLVCVKLLHPLDGHERYAVSDETTAVVMDWDVWRKAMETSQEDVLQAVVGGMKSIAGVQKRGKTYPTWEYEEDLPEVARMLYEKAAKLAGVPMPELLMAVISAEEKMDEVK</sequence>
<dbReference type="GO" id="GO:0001164">
    <property type="term" value="F:RNA polymerase I core promoter sequence-specific DNA binding"/>
    <property type="evidence" value="ECO:0007669"/>
    <property type="project" value="InterPro"/>
</dbReference>
<feature type="domain" description="RRN7-type" evidence="11">
    <location>
        <begin position="2"/>
        <end position="32"/>
    </location>
</feature>
<feature type="compositionally biased region" description="Acidic residues" evidence="10">
    <location>
        <begin position="123"/>
        <end position="144"/>
    </location>
</feature>
<reference evidence="14" key="1">
    <citation type="submission" date="2021-02" db="EMBL/GenBank/DDBJ databases">
        <authorList>
            <person name="Syme A R."/>
            <person name="Syme A R."/>
            <person name="Moolhuijzen P."/>
        </authorList>
    </citation>
    <scope>NUCLEOTIDE SEQUENCE</scope>
    <source>
        <strain evidence="14">W1-1</strain>
    </source>
</reference>
<organism evidence="14 15">
    <name type="scientific">Pyrenophora teres f. teres</name>
    <dbReference type="NCBI Taxonomy" id="97479"/>
    <lineage>
        <taxon>Eukaryota</taxon>
        <taxon>Fungi</taxon>
        <taxon>Dikarya</taxon>
        <taxon>Ascomycota</taxon>
        <taxon>Pezizomycotina</taxon>
        <taxon>Dothideomycetes</taxon>
        <taxon>Pleosporomycetidae</taxon>
        <taxon>Pleosporales</taxon>
        <taxon>Pleosporineae</taxon>
        <taxon>Pleosporaceae</taxon>
        <taxon>Pyrenophora</taxon>
    </lineage>
</organism>
<dbReference type="GO" id="GO:0070860">
    <property type="term" value="C:RNA polymerase I core factor complex"/>
    <property type="evidence" value="ECO:0007669"/>
    <property type="project" value="InterPro"/>
</dbReference>
<evidence type="ECO:0000313" key="14">
    <source>
        <dbReference type="EMBL" id="CAE7026584.1"/>
    </source>
</evidence>
<keyword evidence="6" id="KW-0805">Transcription regulation</keyword>
<dbReference type="GO" id="GO:0008270">
    <property type="term" value="F:zinc ion binding"/>
    <property type="evidence" value="ECO:0007669"/>
    <property type="project" value="UniProtKB-KW"/>
</dbReference>
<evidence type="ECO:0000256" key="3">
    <source>
        <dbReference type="ARBA" id="ARBA00022723"/>
    </source>
</evidence>
<dbReference type="InterPro" id="IPR048538">
    <property type="entry name" value="Rrn7_cyclin_C"/>
</dbReference>
<dbReference type="Pfam" id="PF20645">
    <property type="entry name" value="Rrn7_cyclin_C"/>
    <property type="match status" value="1"/>
</dbReference>
<comment type="subcellular location">
    <subcellularLocation>
        <location evidence="1">Nucleus</location>
        <location evidence="1">Nucleolus</location>
    </subcellularLocation>
</comment>
<dbReference type="PANTHER" id="PTHR31576">
    <property type="entry name" value="TATA BOX-BINDING PROTEIN-ASSOCIATED FACTOR RNA POLYMERASE I SUBUNIT B"/>
    <property type="match status" value="1"/>
</dbReference>
<evidence type="ECO:0000256" key="2">
    <source>
        <dbReference type="ARBA" id="ARBA00006899"/>
    </source>
</evidence>
<evidence type="ECO:0000256" key="6">
    <source>
        <dbReference type="ARBA" id="ARBA00023015"/>
    </source>
</evidence>
<gene>
    <name evidence="14" type="ORF">PTTW11_04099</name>
</gene>
<feature type="compositionally biased region" description="Basic and acidic residues" evidence="10">
    <location>
        <begin position="145"/>
        <end position="154"/>
    </location>
</feature>
<accession>A0A6S6VYR2</accession>
<name>A0A6S6VYR2_9PLEO</name>
<dbReference type="GO" id="GO:0042790">
    <property type="term" value="P:nucleolar large rRNA transcription by RNA polymerase I"/>
    <property type="evidence" value="ECO:0007669"/>
    <property type="project" value="TreeGrafter"/>
</dbReference>
<evidence type="ECO:0000256" key="1">
    <source>
        <dbReference type="ARBA" id="ARBA00004604"/>
    </source>
</evidence>
<proteinExistence type="inferred from homology"/>
<evidence type="ECO:0000259" key="11">
    <source>
        <dbReference type="Pfam" id="PF11781"/>
    </source>
</evidence>
<dbReference type="AlphaFoldDB" id="A0A6S6VYR2"/>
<dbReference type="EMBL" id="HG992979">
    <property type="protein sequence ID" value="CAE7026584.1"/>
    <property type="molecule type" value="Genomic_DNA"/>
</dbReference>
<dbReference type="Proteomes" id="UP000472372">
    <property type="component" value="Chromosome 3"/>
</dbReference>
<keyword evidence="4" id="KW-0863">Zinc-finger</keyword>
<comment type="similarity">
    <text evidence="2">Belongs to the RRN7/TAF1B family.</text>
</comment>
<dbReference type="InterPro" id="IPR021752">
    <property type="entry name" value="TF_Rrn7_Zf"/>
</dbReference>
<dbReference type="PANTHER" id="PTHR31576:SF2">
    <property type="entry name" value="TATA BOX-BINDING PROTEIN-ASSOCIATED FACTOR RNA POLYMERASE I SUBUNIT B"/>
    <property type="match status" value="1"/>
</dbReference>
<dbReference type="InterPro" id="IPR033599">
    <property type="entry name" value="TAF1B/Rrn7"/>
</dbReference>
<dbReference type="Pfam" id="PF20644">
    <property type="entry name" value="Rrn7_cyclin_N"/>
    <property type="match status" value="1"/>
</dbReference>
<evidence type="ECO:0000313" key="15">
    <source>
        <dbReference type="Proteomes" id="UP000472372"/>
    </source>
</evidence>
<keyword evidence="9" id="KW-0539">Nucleus</keyword>
<evidence type="ECO:0000256" key="5">
    <source>
        <dbReference type="ARBA" id="ARBA00022833"/>
    </source>
</evidence>
<keyword evidence="5" id="KW-0862">Zinc</keyword>
<keyword evidence="8" id="KW-0804">Transcription</keyword>
<keyword evidence="7" id="KW-0238">DNA-binding</keyword>
<evidence type="ECO:0000256" key="7">
    <source>
        <dbReference type="ARBA" id="ARBA00023125"/>
    </source>
</evidence>